<dbReference type="EMBL" id="JACEIQ010000005">
    <property type="protein sequence ID" value="MBA4494055.1"/>
    <property type="molecule type" value="Genomic_DNA"/>
</dbReference>
<dbReference type="Proteomes" id="UP000535491">
    <property type="component" value="Unassembled WGS sequence"/>
</dbReference>
<dbReference type="PANTHER" id="PTHR35789:SF1">
    <property type="entry name" value="SPORE GERMINATION PROTEIN B3"/>
    <property type="match status" value="1"/>
</dbReference>
<dbReference type="GO" id="GO:0009847">
    <property type="term" value="P:spore germination"/>
    <property type="evidence" value="ECO:0007669"/>
    <property type="project" value="InterPro"/>
</dbReference>
<evidence type="ECO:0000259" key="1">
    <source>
        <dbReference type="Pfam" id="PF05504"/>
    </source>
</evidence>
<name>A0A7W1WQA8_9BACL</name>
<dbReference type="InterPro" id="IPR008844">
    <property type="entry name" value="Spore_GerAC-like"/>
</dbReference>
<dbReference type="Gene3D" id="3.30.300.210">
    <property type="entry name" value="Nutrient germinant receptor protein C, domain 3"/>
    <property type="match status" value="1"/>
</dbReference>
<dbReference type="InterPro" id="IPR046953">
    <property type="entry name" value="Spore_GerAC-like_C"/>
</dbReference>
<sequence length="85" mass="10047">MQTEVLKKAEKSLQNEIRSLVDQALRKIQKEYKADVAGFNDQLRIQYPKVWQKVKKDWDKRFSEPKVNYSVKVDIIDYGTKGSKK</sequence>
<gene>
    <name evidence="2" type="ORF">H1191_07030</name>
</gene>
<dbReference type="PANTHER" id="PTHR35789">
    <property type="entry name" value="SPORE GERMINATION PROTEIN B3"/>
    <property type="match status" value="1"/>
</dbReference>
<feature type="domain" description="Spore germination GerAC-like C-terminal" evidence="1">
    <location>
        <begin position="3"/>
        <end position="79"/>
    </location>
</feature>
<dbReference type="AlphaFoldDB" id="A0A7W1WQA8"/>
<protein>
    <recommendedName>
        <fullName evidence="1">Spore germination GerAC-like C-terminal domain-containing protein</fullName>
    </recommendedName>
</protein>
<comment type="caution">
    <text evidence="2">The sequence shown here is derived from an EMBL/GenBank/DDBJ whole genome shotgun (WGS) entry which is preliminary data.</text>
</comment>
<evidence type="ECO:0000313" key="3">
    <source>
        <dbReference type="Proteomes" id="UP000535491"/>
    </source>
</evidence>
<evidence type="ECO:0000313" key="2">
    <source>
        <dbReference type="EMBL" id="MBA4494055.1"/>
    </source>
</evidence>
<organism evidence="2 3">
    <name type="scientific">Paenactinomyces guangxiensis</name>
    <dbReference type="NCBI Taxonomy" id="1490290"/>
    <lineage>
        <taxon>Bacteria</taxon>
        <taxon>Bacillati</taxon>
        <taxon>Bacillota</taxon>
        <taxon>Bacilli</taxon>
        <taxon>Bacillales</taxon>
        <taxon>Thermoactinomycetaceae</taxon>
        <taxon>Paenactinomyces</taxon>
    </lineage>
</organism>
<dbReference type="Pfam" id="PF05504">
    <property type="entry name" value="Spore_GerAC"/>
    <property type="match status" value="1"/>
</dbReference>
<accession>A0A7W1WQA8</accession>
<reference evidence="2 3" key="1">
    <citation type="submission" date="2020-07" db="EMBL/GenBank/DDBJ databases">
        <authorList>
            <person name="Feng H."/>
        </authorList>
    </citation>
    <scope>NUCLEOTIDE SEQUENCE [LARGE SCALE GENOMIC DNA]</scope>
    <source>
        <strain evidence="3">s-10</strain>
    </source>
</reference>
<dbReference type="InterPro" id="IPR038501">
    <property type="entry name" value="Spore_GerAC_C_sf"/>
</dbReference>
<dbReference type="GO" id="GO:0016020">
    <property type="term" value="C:membrane"/>
    <property type="evidence" value="ECO:0007669"/>
    <property type="project" value="InterPro"/>
</dbReference>
<proteinExistence type="predicted"/>
<keyword evidence="3" id="KW-1185">Reference proteome</keyword>